<dbReference type="PANTHER" id="PTHR35043:SF8">
    <property type="entry name" value="DUF4220 DOMAIN-CONTAINING PROTEIN"/>
    <property type="match status" value="1"/>
</dbReference>
<dbReference type="Proteomes" id="UP001243330">
    <property type="component" value="Unassembled WGS sequence"/>
</dbReference>
<dbReference type="PANTHER" id="PTHR35043">
    <property type="entry name" value="TRANSCRIPTION FACTOR DOMAIN-CONTAINING PROTEIN"/>
    <property type="match status" value="1"/>
</dbReference>
<name>A0AAD9APH7_9PEZI</name>
<evidence type="ECO:0000313" key="2">
    <source>
        <dbReference type="EMBL" id="KAK1850360.1"/>
    </source>
</evidence>
<evidence type="ECO:0000256" key="1">
    <source>
        <dbReference type="SAM" id="Phobius"/>
    </source>
</evidence>
<keyword evidence="1" id="KW-0472">Membrane</keyword>
<reference evidence="2" key="1">
    <citation type="submission" date="2023-01" db="EMBL/GenBank/DDBJ databases">
        <title>Colletotrichum chrysophilum M932 genome sequence.</title>
        <authorList>
            <person name="Baroncelli R."/>
        </authorList>
    </citation>
    <scope>NUCLEOTIDE SEQUENCE</scope>
    <source>
        <strain evidence="2">M932</strain>
    </source>
</reference>
<comment type="caution">
    <text evidence="2">The sequence shown here is derived from an EMBL/GenBank/DDBJ whole genome shotgun (WGS) entry which is preliminary data.</text>
</comment>
<feature type="transmembrane region" description="Helical" evidence="1">
    <location>
        <begin position="445"/>
        <end position="465"/>
    </location>
</feature>
<evidence type="ECO:0000313" key="3">
    <source>
        <dbReference type="Proteomes" id="UP001243330"/>
    </source>
</evidence>
<feature type="transmembrane region" description="Helical" evidence="1">
    <location>
        <begin position="66"/>
        <end position="88"/>
    </location>
</feature>
<protein>
    <submittedName>
        <fullName evidence="2">Uncharacterized protein</fullName>
    </submittedName>
</protein>
<organism evidence="2 3">
    <name type="scientific">Colletotrichum chrysophilum</name>
    <dbReference type="NCBI Taxonomy" id="1836956"/>
    <lineage>
        <taxon>Eukaryota</taxon>
        <taxon>Fungi</taxon>
        <taxon>Dikarya</taxon>
        <taxon>Ascomycota</taxon>
        <taxon>Pezizomycotina</taxon>
        <taxon>Sordariomycetes</taxon>
        <taxon>Hypocreomycetidae</taxon>
        <taxon>Glomerellales</taxon>
        <taxon>Glomerellaceae</taxon>
        <taxon>Colletotrichum</taxon>
        <taxon>Colletotrichum gloeosporioides species complex</taxon>
    </lineage>
</organism>
<sequence>MSSETGNVVDIHAPVDGWVGTSNDRGSIEILWDCCFTVLLCCWVSTHPNAASPSDKSWHHYLDKFHLALLGLLGPDFLFAIAIGQLSSARRSVKLFKRDAHSCNGTSWTYRHAFFVDMGGLFLRSPDFQKGFPITAEEFHYLLEQGHVEFPDMKSMMVDKTDTADTLSRVLTVLQVIWFSVGQLSRIHKGFPMTTLELTALSFVSVMIFTSAFWFQKPTVGKPRYIYTKNGKRVSEIRAAARLKTHPNLPVDDTNWYRTPVHFVRGHPWLFGAHLAYYYRFLEIIRVKLLARSMKPKLWDRVPPYVWEPADPIFLPLALLVANFFGASFLFAWNFYFPTDAEKIIWRIFASYQTFFCVQGSLYYAVDVCRWHRRNIEKYENQTQPHVIEHELAENAAMPNDPETAIPQISPKLKRRISNRLHRWAMKWRNSSANQDPDMAIPLRVSVPMSVLLFFYLCGRLFVYIEDFYSLRRQPAGVYLTVNRFMPFSG</sequence>
<feature type="transmembrane region" description="Helical" evidence="1">
    <location>
        <begin position="344"/>
        <end position="366"/>
    </location>
</feature>
<keyword evidence="1" id="KW-0812">Transmembrane</keyword>
<proteinExistence type="predicted"/>
<dbReference type="EMBL" id="JAQOWY010000121">
    <property type="protein sequence ID" value="KAK1850360.1"/>
    <property type="molecule type" value="Genomic_DNA"/>
</dbReference>
<accession>A0AAD9APH7</accession>
<keyword evidence="1" id="KW-1133">Transmembrane helix</keyword>
<keyword evidence="3" id="KW-1185">Reference proteome</keyword>
<gene>
    <name evidence="2" type="ORF">CCHR01_06985</name>
</gene>
<dbReference type="AlphaFoldDB" id="A0AAD9APH7"/>
<feature type="transmembrane region" description="Helical" evidence="1">
    <location>
        <begin position="195"/>
        <end position="215"/>
    </location>
</feature>
<feature type="transmembrane region" description="Helical" evidence="1">
    <location>
        <begin position="313"/>
        <end position="337"/>
    </location>
</feature>